<comment type="caution">
    <text evidence="2">The sequence shown here is derived from an EMBL/GenBank/DDBJ whole genome shotgun (WGS) entry which is preliminary data.</text>
</comment>
<reference evidence="2" key="1">
    <citation type="journal article" date="2021" name="Sci. Rep.">
        <title>Diploid genomic architecture of Nitzschia inconspicua, an elite biomass production diatom.</title>
        <authorList>
            <person name="Oliver A."/>
            <person name="Podell S."/>
            <person name="Pinowska A."/>
            <person name="Traller J.C."/>
            <person name="Smith S.R."/>
            <person name="McClure R."/>
            <person name="Beliaev A."/>
            <person name="Bohutskyi P."/>
            <person name="Hill E.A."/>
            <person name="Rabines A."/>
            <person name="Zheng H."/>
            <person name="Allen L.Z."/>
            <person name="Kuo A."/>
            <person name="Grigoriev I.V."/>
            <person name="Allen A.E."/>
            <person name="Hazlebeck D."/>
            <person name="Allen E.E."/>
        </authorList>
    </citation>
    <scope>NUCLEOTIDE SEQUENCE</scope>
    <source>
        <strain evidence="2">Hildebrandi</strain>
    </source>
</reference>
<gene>
    <name evidence="2" type="ORF">IV203_023187</name>
</gene>
<accession>A0A9K3KDM5</accession>
<reference evidence="2" key="2">
    <citation type="submission" date="2021-04" db="EMBL/GenBank/DDBJ databases">
        <authorList>
            <person name="Podell S."/>
        </authorList>
    </citation>
    <scope>NUCLEOTIDE SEQUENCE</scope>
    <source>
        <strain evidence="2">Hildebrandi</strain>
    </source>
</reference>
<protein>
    <recommendedName>
        <fullName evidence="4">Gag protein</fullName>
    </recommendedName>
</protein>
<feature type="compositionally biased region" description="Basic and acidic residues" evidence="1">
    <location>
        <begin position="12"/>
        <end position="27"/>
    </location>
</feature>
<name>A0A9K3KDM5_9STRA</name>
<dbReference type="EMBL" id="JAGRRH010000026">
    <property type="protein sequence ID" value="KAG7341236.1"/>
    <property type="molecule type" value="Genomic_DNA"/>
</dbReference>
<sequence length="347" mass="39206">MSTDDNGIFTWKKPEPHPEHPPSQRKWTEHKTTYEIYAYTLKGVSAQEVVTHCAEIKGQVKQAVSNDNHLGPSCFQVFPRTLTTSLSSVWTRAVADLGPNAPQTVENFDEAIKNFVGAHTGTQDRHALVQQLIHPTKPRDHGVQAFYYRLLELNDAISLIPGAAHDAPLNDEQLKQAFYDGMPAIWRERFVNSGSRLTEMARAEVIRYFRDQERQALTRQRNQDAHPRRFKTKKRPPIESDKPTSSKSSYGSKFSKQSHQYKRHKGHVADDAPCPVHPGSGHTWNDCRANHFGKHHKSNPTSTQPLKNKSDKPTDGYVAEVVSNPNVNCPNSDDRLKHCVTVVVPLQ</sequence>
<feature type="region of interest" description="Disordered" evidence="1">
    <location>
        <begin position="295"/>
        <end position="314"/>
    </location>
</feature>
<dbReference type="Proteomes" id="UP000693970">
    <property type="component" value="Unassembled WGS sequence"/>
</dbReference>
<organism evidence="2 3">
    <name type="scientific">Nitzschia inconspicua</name>
    <dbReference type="NCBI Taxonomy" id="303405"/>
    <lineage>
        <taxon>Eukaryota</taxon>
        <taxon>Sar</taxon>
        <taxon>Stramenopiles</taxon>
        <taxon>Ochrophyta</taxon>
        <taxon>Bacillariophyta</taxon>
        <taxon>Bacillariophyceae</taxon>
        <taxon>Bacillariophycidae</taxon>
        <taxon>Bacillariales</taxon>
        <taxon>Bacillariaceae</taxon>
        <taxon>Nitzschia</taxon>
    </lineage>
</organism>
<evidence type="ECO:0000256" key="1">
    <source>
        <dbReference type="SAM" id="MobiDB-lite"/>
    </source>
</evidence>
<feature type="region of interest" description="Disordered" evidence="1">
    <location>
        <begin position="216"/>
        <end position="274"/>
    </location>
</feature>
<feature type="compositionally biased region" description="Low complexity" evidence="1">
    <location>
        <begin position="245"/>
        <end position="258"/>
    </location>
</feature>
<dbReference type="AlphaFoldDB" id="A0A9K3KDM5"/>
<evidence type="ECO:0000313" key="2">
    <source>
        <dbReference type="EMBL" id="KAG7341236.1"/>
    </source>
</evidence>
<evidence type="ECO:0000313" key="3">
    <source>
        <dbReference type="Proteomes" id="UP000693970"/>
    </source>
</evidence>
<feature type="compositionally biased region" description="Basic and acidic residues" evidence="1">
    <location>
        <begin position="216"/>
        <end position="227"/>
    </location>
</feature>
<keyword evidence="3" id="KW-1185">Reference proteome</keyword>
<dbReference type="OrthoDB" id="94416at2759"/>
<evidence type="ECO:0008006" key="4">
    <source>
        <dbReference type="Google" id="ProtNLM"/>
    </source>
</evidence>
<proteinExistence type="predicted"/>
<feature type="region of interest" description="Disordered" evidence="1">
    <location>
        <begin position="1"/>
        <end position="27"/>
    </location>
</feature>